<dbReference type="InterPro" id="IPR050080">
    <property type="entry name" value="RNase_PH"/>
</dbReference>
<evidence type="ECO:0000259" key="3">
    <source>
        <dbReference type="Pfam" id="PF01138"/>
    </source>
</evidence>
<comment type="similarity">
    <text evidence="1">Belongs to the RNase PH family.</text>
</comment>
<proteinExistence type="inferred from homology"/>
<accession>A0A9K3CTH2</accession>
<dbReference type="InterPro" id="IPR001247">
    <property type="entry name" value="ExoRNase_PH_dom1"/>
</dbReference>
<dbReference type="GO" id="GO:0071028">
    <property type="term" value="P:nuclear mRNA surveillance"/>
    <property type="evidence" value="ECO:0007669"/>
    <property type="project" value="TreeGrafter"/>
</dbReference>
<dbReference type="GO" id="GO:0005730">
    <property type="term" value="C:nucleolus"/>
    <property type="evidence" value="ECO:0007669"/>
    <property type="project" value="TreeGrafter"/>
</dbReference>
<dbReference type="PANTHER" id="PTHR11953:SF0">
    <property type="entry name" value="EXOSOME COMPLEX COMPONENT RRP41"/>
    <property type="match status" value="1"/>
</dbReference>
<dbReference type="Gene3D" id="3.30.230.70">
    <property type="entry name" value="GHMP Kinase, N-terminal domain"/>
    <property type="match status" value="1"/>
</dbReference>
<feature type="region of interest" description="Disordered" evidence="2">
    <location>
        <begin position="197"/>
        <end position="224"/>
    </location>
</feature>
<dbReference type="GO" id="GO:0000177">
    <property type="term" value="C:cytoplasmic exosome (RNase complex)"/>
    <property type="evidence" value="ECO:0007669"/>
    <property type="project" value="TreeGrafter"/>
</dbReference>
<dbReference type="InterPro" id="IPR020568">
    <property type="entry name" value="Ribosomal_Su5_D2-typ_SF"/>
</dbReference>
<dbReference type="GO" id="GO:0016075">
    <property type="term" value="P:rRNA catabolic process"/>
    <property type="evidence" value="ECO:0007669"/>
    <property type="project" value="TreeGrafter"/>
</dbReference>
<dbReference type="AlphaFoldDB" id="A0A9K3CTH2"/>
<dbReference type="GO" id="GO:0003723">
    <property type="term" value="F:RNA binding"/>
    <property type="evidence" value="ECO:0007669"/>
    <property type="project" value="TreeGrafter"/>
</dbReference>
<dbReference type="Proteomes" id="UP000265618">
    <property type="component" value="Unassembled WGS sequence"/>
</dbReference>
<feature type="compositionally biased region" description="Basic and acidic residues" evidence="2">
    <location>
        <begin position="208"/>
        <end position="224"/>
    </location>
</feature>
<organism evidence="4 5">
    <name type="scientific">Kipferlia bialata</name>
    <dbReference type="NCBI Taxonomy" id="797122"/>
    <lineage>
        <taxon>Eukaryota</taxon>
        <taxon>Metamonada</taxon>
        <taxon>Carpediemonas-like organisms</taxon>
        <taxon>Kipferlia</taxon>
    </lineage>
</organism>
<dbReference type="InterPro" id="IPR027408">
    <property type="entry name" value="PNPase/RNase_PH_dom_sf"/>
</dbReference>
<evidence type="ECO:0000313" key="4">
    <source>
        <dbReference type="EMBL" id="GIQ82177.1"/>
    </source>
</evidence>
<protein>
    <recommendedName>
        <fullName evidence="3">Exoribonuclease phosphorolytic domain-containing protein</fullName>
    </recommendedName>
</protein>
<reference evidence="4 5" key="1">
    <citation type="journal article" date="2018" name="PLoS ONE">
        <title>The draft genome of Kipferlia bialata reveals reductive genome evolution in fornicate parasites.</title>
        <authorList>
            <person name="Tanifuji G."/>
            <person name="Takabayashi S."/>
            <person name="Kume K."/>
            <person name="Takagi M."/>
            <person name="Nakayama T."/>
            <person name="Kamikawa R."/>
            <person name="Inagaki Y."/>
            <person name="Hashimoto T."/>
        </authorList>
    </citation>
    <scope>NUCLEOTIDE SEQUENCE [LARGE SCALE GENOMIC DNA]</scope>
    <source>
        <strain evidence="4">NY0173</strain>
    </source>
</reference>
<name>A0A9K3CTH2_9EUKA</name>
<dbReference type="SUPFAM" id="SSF54211">
    <property type="entry name" value="Ribosomal protein S5 domain 2-like"/>
    <property type="match status" value="1"/>
</dbReference>
<comment type="caution">
    <text evidence="4">The sequence shown here is derived from an EMBL/GenBank/DDBJ whole genome shotgun (WGS) entry which is preliminary data.</text>
</comment>
<dbReference type="PANTHER" id="PTHR11953">
    <property type="entry name" value="EXOSOME COMPLEX COMPONENT"/>
    <property type="match status" value="1"/>
</dbReference>
<evidence type="ECO:0000256" key="1">
    <source>
        <dbReference type="ARBA" id="ARBA00006678"/>
    </source>
</evidence>
<evidence type="ECO:0000313" key="5">
    <source>
        <dbReference type="Proteomes" id="UP000265618"/>
    </source>
</evidence>
<keyword evidence="5" id="KW-1185">Reference proteome</keyword>
<gene>
    <name evidence="4" type="ORF">KIPB_003264</name>
</gene>
<dbReference type="Pfam" id="PF01138">
    <property type="entry name" value="RNase_PH"/>
    <property type="match status" value="1"/>
</dbReference>
<evidence type="ECO:0000256" key="2">
    <source>
        <dbReference type="SAM" id="MobiDB-lite"/>
    </source>
</evidence>
<dbReference type="GO" id="GO:0034475">
    <property type="term" value="P:U4 snRNA 3'-end processing"/>
    <property type="evidence" value="ECO:0007669"/>
    <property type="project" value="TreeGrafter"/>
</dbReference>
<feature type="domain" description="Exoribonuclease phosphorolytic" evidence="3">
    <location>
        <begin position="3"/>
        <end position="125"/>
    </location>
</feature>
<dbReference type="GO" id="GO:0000176">
    <property type="term" value="C:nuclear exosome (RNase complex)"/>
    <property type="evidence" value="ECO:0007669"/>
    <property type="project" value="TreeGrafter"/>
</dbReference>
<dbReference type="GO" id="GO:0071051">
    <property type="term" value="P:poly(A)-dependent snoRNA 3'-end processing"/>
    <property type="evidence" value="ECO:0007669"/>
    <property type="project" value="TreeGrafter"/>
</dbReference>
<dbReference type="EMBL" id="BDIP01000612">
    <property type="protein sequence ID" value="GIQ82177.1"/>
    <property type="molecule type" value="Genomic_DNA"/>
</dbReference>
<sequence length="224" mass="22969">MATISVELGMNPQATGSASCTSHGVMVQASVFGPLPLASGMDSNPLAGSLHFTSGGSIRDSPSVDAYVVQAVESVVSSVVVLTDYPQSVFDIHLSTPCAVGSESGMDLSAPAIQAVVCALLDAGVHMRSVPVAMTISQTEGETEGEPPRVTVAIDAVTSRVLYADMCGVVVGEDQQKLMDTAISSCLGAYQSLTQSLSSQGKDVPGVAKEEKEVKGEKGDTAME</sequence>